<gene>
    <name evidence="2" type="ORF">Tco_0975128</name>
</gene>
<dbReference type="InterPro" id="IPR026960">
    <property type="entry name" value="RVT-Znf"/>
</dbReference>
<dbReference type="GO" id="GO:0003964">
    <property type="term" value="F:RNA-directed DNA polymerase activity"/>
    <property type="evidence" value="ECO:0007669"/>
    <property type="project" value="UniProtKB-KW"/>
</dbReference>
<feature type="domain" description="Reverse transcriptase zinc-binding" evidence="1">
    <location>
        <begin position="2"/>
        <end position="39"/>
    </location>
</feature>
<name>A0ABQ5EDR6_9ASTR</name>
<dbReference type="Proteomes" id="UP001151760">
    <property type="component" value="Unassembled WGS sequence"/>
</dbReference>
<sequence length="154" mass="18169">MNLDRKGIDVDSLLCPTCQEDVETVNHIFFKCDLAKQLWALLARWWDFDFPFCENIMEWHSWLDSSSLSSKARLFLDGVEGTLMWFIWSFRNRLVFSSSPFKKSLLWDSIVSHSFLWISSRNPKLKLSWVDWLKNPIVSINSLANRLSSRNPKH</sequence>
<evidence type="ECO:0000259" key="1">
    <source>
        <dbReference type="Pfam" id="PF13966"/>
    </source>
</evidence>
<evidence type="ECO:0000313" key="3">
    <source>
        <dbReference type="Proteomes" id="UP001151760"/>
    </source>
</evidence>
<evidence type="ECO:0000313" key="2">
    <source>
        <dbReference type="EMBL" id="GJT48971.1"/>
    </source>
</evidence>
<dbReference type="EMBL" id="BQNB010016198">
    <property type="protein sequence ID" value="GJT48971.1"/>
    <property type="molecule type" value="Genomic_DNA"/>
</dbReference>
<keyword evidence="3" id="KW-1185">Reference proteome</keyword>
<comment type="caution">
    <text evidence="2">The sequence shown here is derived from an EMBL/GenBank/DDBJ whole genome shotgun (WGS) entry which is preliminary data.</text>
</comment>
<reference evidence="2" key="1">
    <citation type="journal article" date="2022" name="Int. J. Mol. Sci.">
        <title>Draft Genome of Tanacetum Coccineum: Genomic Comparison of Closely Related Tanacetum-Family Plants.</title>
        <authorList>
            <person name="Yamashiro T."/>
            <person name="Shiraishi A."/>
            <person name="Nakayama K."/>
            <person name="Satake H."/>
        </authorList>
    </citation>
    <scope>NUCLEOTIDE SEQUENCE</scope>
</reference>
<reference evidence="2" key="2">
    <citation type="submission" date="2022-01" db="EMBL/GenBank/DDBJ databases">
        <authorList>
            <person name="Yamashiro T."/>
            <person name="Shiraishi A."/>
            <person name="Satake H."/>
            <person name="Nakayama K."/>
        </authorList>
    </citation>
    <scope>NUCLEOTIDE SEQUENCE</scope>
</reference>
<keyword evidence="2" id="KW-0695">RNA-directed DNA polymerase</keyword>
<keyword evidence="2" id="KW-0548">Nucleotidyltransferase</keyword>
<dbReference type="Pfam" id="PF13966">
    <property type="entry name" value="zf-RVT"/>
    <property type="match status" value="1"/>
</dbReference>
<organism evidence="2 3">
    <name type="scientific">Tanacetum coccineum</name>
    <dbReference type="NCBI Taxonomy" id="301880"/>
    <lineage>
        <taxon>Eukaryota</taxon>
        <taxon>Viridiplantae</taxon>
        <taxon>Streptophyta</taxon>
        <taxon>Embryophyta</taxon>
        <taxon>Tracheophyta</taxon>
        <taxon>Spermatophyta</taxon>
        <taxon>Magnoliopsida</taxon>
        <taxon>eudicotyledons</taxon>
        <taxon>Gunneridae</taxon>
        <taxon>Pentapetalae</taxon>
        <taxon>asterids</taxon>
        <taxon>campanulids</taxon>
        <taxon>Asterales</taxon>
        <taxon>Asteraceae</taxon>
        <taxon>Asteroideae</taxon>
        <taxon>Anthemideae</taxon>
        <taxon>Anthemidinae</taxon>
        <taxon>Tanacetum</taxon>
    </lineage>
</organism>
<accession>A0ABQ5EDR6</accession>
<keyword evidence="2" id="KW-0808">Transferase</keyword>
<proteinExistence type="predicted"/>
<protein>
    <submittedName>
        <fullName evidence="2">RNA-directed DNA polymerase, eukaryota, reverse transcriptase zinc-binding domain protein</fullName>
    </submittedName>
</protein>